<evidence type="ECO:0000259" key="1">
    <source>
        <dbReference type="Pfam" id="PF03205"/>
    </source>
</evidence>
<dbReference type="Pfam" id="PF03205">
    <property type="entry name" value="MobB"/>
    <property type="match status" value="1"/>
</dbReference>
<comment type="caution">
    <text evidence="2">The sequence shown here is derived from an EMBL/GenBank/DDBJ whole genome shotgun (WGS) entry which is preliminary data.</text>
</comment>
<gene>
    <name evidence="2" type="primary">mobB</name>
    <name evidence="2" type="ORF">FZD51_16610</name>
</gene>
<dbReference type="RefSeq" id="WP_148975792.1">
    <property type="nucleotide sequence ID" value="NZ_JBNIKU010000002.1"/>
</dbReference>
<dbReference type="GO" id="GO:0006777">
    <property type="term" value="P:Mo-molybdopterin cofactor biosynthetic process"/>
    <property type="evidence" value="ECO:0007669"/>
    <property type="project" value="InterPro"/>
</dbReference>
<reference evidence="2 3" key="1">
    <citation type="submission" date="2019-08" db="EMBL/GenBank/DDBJ databases">
        <title>Bacillus genomes from the desert of Cuatro Cienegas, Coahuila.</title>
        <authorList>
            <person name="Olmedo-Alvarez G."/>
        </authorList>
    </citation>
    <scope>NUCLEOTIDE SEQUENCE [LARGE SCALE GENOMIC DNA]</scope>
    <source>
        <strain evidence="2 3">CH446_14T</strain>
    </source>
</reference>
<dbReference type="Gene3D" id="3.40.50.300">
    <property type="entry name" value="P-loop containing nucleotide triphosphate hydrolases"/>
    <property type="match status" value="1"/>
</dbReference>
<dbReference type="AlphaFoldDB" id="A0A5D4R7F1"/>
<dbReference type="EMBL" id="VTER01000008">
    <property type="protein sequence ID" value="TYS46201.1"/>
    <property type="molecule type" value="Genomic_DNA"/>
</dbReference>
<dbReference type="GO" id="GO:0005525">
    <property type="term" value="F:GTP binding"/>
    <property type="evidence" value="ECO:0007669"/>
    <property type="project" value="InterPro"/>
</dbReference>
<protein>
    <submittedName>
        <fullName evidence="2">Molybdopterin-guanine dinucleotide biosynthesis protein B</fullName>
    </submittedName>
</protein>
<dbReference type="InterPro" id="IPR004435">
    <property type="entry name" value="MobB_dom"/>
</dbReference>
<dbReference type="InterPro" id="IPR052539">
    <property type="entry name" value="MGD_biosynthesis_adapter"/>
</dbReference>
<dbReference type="PANTHER" id="PTHR40072">
    <property type="entry name" value="MOLYBDOPTERIN-GUANINE DINUCLEOTIDE BIOSYNTHESIS ADAPTER PROTEIN-RELATED"/>
    <property type="match status" value="1"/>
</dbReference>
<dbReference type="SUPFAM" id="SSF52540">
    <property type="entry name" value="P-loop containing nucleoside triphosphate hydrolases"/>
    <property type="match status" value="1"/>
</dbReference>
<evidence type="ECO:0000313" key="3">
    <source>
        <dbReference type="Proteomes" id="UP000322139"/>
    </source>
</evidence>
<dbReference type="PANTHER" id="PTHR40072:SF1">
    <property type="entry name" value="MOLYBDOPTERIN-GUANINE DINUCLEOTIDE BIOSYNTHESIS ADAPTER PROTEIN"/>
    <property type="match status" value="1"/>
</dbReference>
<organism evidence="2 3">
    <name type="scientific">Bacillus infantis</name>
    <dbReference type="NCBI Taxonomy" id="324767"/>
    <lineage>
        <taxon>Bacteria</taxon>
        <taxon>Bacillati</taxon>
        <taxon>Bacillota</taxon>
        <taxon>Bacilli</taxon>
        <taxon>Bacillales</taxon>
        <taxon>Bacillaceae</taxon>
        <taxon>Bacillus</taxon>
    </lineage>
</organism>
<dbReference type="Proteomes" id="UP000322139">
    <property type="component" value="Unassembled WGS sequence"/>
</dbReference>
<sequence>MVKPVVFQIAGFKNSGKTTLVQAVIRELQKRGFAAVTIKHHGHGGKPDVLEDKDTSLHMKAGALASLAEGEGSILIQADRLDWPLERLIQLMSAFGPDIILIEGYKKECYPKAVIVRNLEEAEELSRLDNIHAAITPLLPEDMHPYFGKNPVWTSSEAADKLAAYMISLSQ</sequence>
<accession>A0A5D4R7F1</accession>
<name>A0A5D4R7F1_9BACI</name>
<evidence type="ECO:0000313" key="2">
    <source>
        <dbReference type="EMBL" id="TYS46201.1"/>
    </source>
</evidence>
<dbReference type="InterPro" id="IPR027417">
    <property type="entry name" value="P-loop_NTPase"/>
</dbReference>
<dbReference type="NCBIfam" id="TIGR00176">
    <property type="entry name" value="mobB"/>
    <property type="match status" value="1"/>
</dbReference>
<proteinExistence type="predicted"/>
<feature type="domain" description="Molybdopterin-guanine dinucleotide biosynthesis protein B (MobB)" evidence="1">
    <location>
        <begin position="6"/>
        <end position="135"/>
    </location>
</feature>